<reference evidence="2" key="2">
    <citation type="journal article" date="2023" name="Plants (Basel)">
        <title>Annotation of the Turnera subulata (Passifloraceae) Draft Genome Reveals the S-Locus Evolved after the Divergence of Turneroideae from Passifloroideae in a Stepwise Manner.</title>
        <authorList>
            <person name="Henning P.M."/>
            <person name="Roalson E.H."/>
            <person name="Mir W."/>
            <person name="McCubbin A.G."/>
            <person name="Shore J.S."/>
        </authorList>
    </citation>
    <scope>NUCLEOTIDE SEQUENCE</scope>
    <source>
        <strain evidence="2">F60SS</strain>
    </source>
</reference>
<sequence length="225" mass="25152">METNPPANAMPKKLCKMMRVLLFMIQKGVSVSKTKFPLDLHLMIRRGKILGKALNDLVLEHQSTGLNLISCRSRDAHMSFVSPREYEFSCSNSPAARYNPFHQPTAARRGGGGAGSKAHHYDSRKYRAHYKYTRYHAPPPPPCGRDDVEEEDGGDSAEASPLVAVGLGQARVRQVRITDSPFSVRDADVDCHVDKEAEKFIARFYRDLRLQKWMAGGGAPDKYCS</sequence>
<proteinExistence type="predicted"/>
<evidence type="ECO:0000313" key="3">
    <source>
        <dbReference type="Proteomes" id="UP001141552"/>
    </source>
</evidence>
<evidence type="ECO:0000256" key="1">
    <source>
        <dbReference type="SAM" id="MobiDB-lite"/>
    </source>
</evidence>
<dbReference type="AlphaFoldDB" id="A0A9Q0IZI5"/>
<dbReference type="EMBL" id="JAKUCV010007579">
    <property type="protein sequence ID" value="KAJ4822779.1"/>
    <property type="molecule type" value="Genomic_DNA"/>
</dbReference>
<comment type="caution">
    <text evidence="2">The sequence shown here is derived from an EMBL/GenBank/DDBJ whole genome shotgun (WGS) entry which is preliminary data.</text>
</comment>
<dbReference type="PANTHER" id="PTHR33265">
    <property type="entry name" value="AVR9/CF-9 RAPIDLY ELICITED PROTEIN-RELATED"/>
    <property type="match status" value="1"/>
</dbReference>
<dbReference type="InterPro" id="IPR008480">
    <property type="entry name" value="DUF761_pln"/>
</dbReference>
<dbReference type="OrthoDB" id="696337at2759"/>
<feature type="region of interest" description="Disordered" evidence="1">
    <location>
        <begin position="135"/>
        <end position="158"/>
    </location>
</feature>
<dbReference type="Proteomes" id="UP001141552">
    <property type="component" value="Unassembled WGS sequence"/>
</dbReference>
<gene>
    <name evidence="2" type="ORF">Tsubulata_020501</name>
</gene>
<accession>A0A9Q0IZI5</accession>
<reference evidence="2" key="1">
    <citation type="submission" date="2022-02" db="EMBL/GenBank/DDBJ databases">
        <authorList>
            <person name="Henning P.M."/>
            <person name="McCubbin A.G."/>
            <person name="Shore J.S."/>
        </authorList>
    </citation>
    <scope>NUCLEOTIDE SEQUENCE</scope>
    <source>
        <strain evidence="2">F60SS</strain>
        <tissue evidence="2">Leaves</tissue>
    </source>
</reference>
<keyword evidence="3" id="KW-1185">Reference proteome</keyword>
<organism evidence="2 3">
    <name type="scientific">Turnera subulata</name>
    <dbReference type="NCBI Taxonomy" id="218843"/>
    <lineage>
        <taxon>Eukaryota</taxon>
        <taxon>Viridiplantae</taxon>
        <taxon>Streptophyta</taxon>
        <taxon>Embryophyta</taxon>
        <taxon>Tracheophyta</taxon>
        <taxon>Spermatophyta</taxon>
        <taxon>Magnoliopsida</taxon>
        <taxon>eudicotyledons</taxon>
        <taxon>Gunneridae</taxon>
        <taxon>Pentapetalae</taxon>
        <taxon>rosids</taxon>
        <taxon>fabids</taxon>
        <taxon>Malpighiales</taxon>
        <taxon>Passifloraceae</taxon>
        <taxon>Turnera</taxon>
    </lineage>
</organism>
<name>A0A9Q0IZI5_9ROSI</name>
<dbReference type="PANTHER" id="PTHR33265:SF28">
    <property type="entry name" value="DUF761 DOMAIN-CONTAINING PROTEIN"/>
    <property type="match status" value="1"/>
</dbReference>
<evidence type="ECO:0000313" key="2">
    <source>
        <dbReference type="EMBL" id="KAJ4822779.1"/>
    </source>
</evidence>
<dbReference type="Pfam" id="PF05553">
    <property type="entry name" value="DUF761"/>
    <property type="match status" value="1"/>
</dbReference>
<protein>
    <submittedName>
        <fullName evidence="2">Uncharacterized protein</fullName>
    </submittedName>
</protein>